<reference evidence="3" key="1">
    <citation type="submission" date="2014-09" db="EMBL/GenBank/DDBJ databases">
        <title>Vibrio variabilis JCM 19239. (C206) whole genome shotgun sequence.</title>
        <authorList>
            <person name="Sawabe T."/>
            <person name="Meirelles P."/>
            <person name="Nakanishi M."/>
            <person name="Sayaka M."/>
            <person name="Hattori M."/>
            <person name="Ohkuma M."/>
        </authorList>
    </citation>
    <scope>NUCLEOTIDE SEQUENCE [LARGE SCALE GENOMIC DNA]</scope>
    <source>
        <strain evidence="3">JCM 19239</strain>
    </source>
</reference>
<proteinExistence type="inferred from homology"/>
<dbReference type="Gene3D" id="3.40.50.720">
    <property type="entry name" value="NAD(P)-binding Rossmann-like Domain"/>
    <property type="match status" value="1"/>
</dbReference>
<dbReference type="EC" id="1.1.1.125" evidence="2"/>
<protein>
    <submittedName>
        <fullName evidence="2">2-deoxy-D-gluconate 3-dehydrogenase</fullName>
        <ecNumber evidence="2">1.1.1.125</ecNumber>
    </submittedName>
</protein>
<dbReference type="SUPFAM" id="SSF51735">
    <property type="entry name" value="NAD(P)-binding Rossmann-fold domains"/>
    <property type="match status" value="1"/>
</dbReference>
<reference evidence="3" key="2">
    <citation type="submission" date="2014-09" db="EMBL/GenBank/DDBJ databases">
        <authorList>
            <consortium name="NBRP consortium"/>
            <person name="Sawabe T."/>
            <person name="Meirelles P."/>
            <person name="Nakanishi M."/>
            <person name="Sayaka M."/>
            <person name="Hattori M."/>
            <person name="Ohkuma M."/>
        </authorList>
    </citation>
    <scope>NUCLEOTIDE SEQUENCE [LARGE SCALE GENOMIC DNA]</scope>
    <source>
        <strain evidence="3">JCM 19239</strain>
    </source>
</reference>
<sequence>MILNAFNLEGKVAIVTGCNTGLGQGIAVGLAEAGCNIVAVNRSAPTETESKVTALGRQFLDIRADLMTTQDIPSIVEKTIETFGRIDILVNNAGIIRRADAIEFTEKDWDDVMDVNAKTVFFYLKPLQNNLSHRAKAARSSTSRPCCHSKAGSACLLIPLQKAASWV</sequence>
<dbReference type="InterPro" id="IPR002347">
    <property type="entry name" value="SDR_fam"/>
</dbReference>
<dbReference type="PANTHER" id="PTHR42879">
    <property type="entry name" value="3-OXOACYL-(ACYL-CARRIER-PROTEIN) REDUCTASE"/>
    <property type="match status" value="1"/>
</dbReference>
<name>A0ABQ0J8Y1_9VIBR</name>
<comment type="caution">
    <text evidence="2">The sequence shown here is derived from an EMBL/GenBank/DDBJ whole genome shotgun (WGS) entry which is preliminary data.</text>
</comment>
<dbReference type="EMBL" id="BBMS01000008">
    <property type="protein sequence ID" value="GAL25223.1"/>
    <property type="molecule type" value="Genomic_DNA"/>
</dbReference>
<keyword evidence="3" id="KW-1185">Reference proteome</keyword>
<evidence type="ECO:0000313" key="3">
    <source>
        <dbReference type="Proteomes" id="UP000029223"/>
    </source>
</evidence>
<organism evidence="2 3">
    <name type="scientific">Vibrio variabilis</name>
    <dbReference type="NCBI Taxonomy" id="990271"/>
    <lineage>
        <taxon>Bacteria</taxon>
        <taxon>Pseudomonadati</taxon>
        <taxon>Pseudomonadota</taxon>
        <taxon>Gammaproteobacteria</taxon>
        <taxon>Vibrionales</taxon>
        <taxon>Vibrionaceae</taxon>
        <taxon>Vibrio</taxon>
    </lineage>
</organism>
<accession>A0ABQ0J8Y1</accession>
<gene>
    <name evidence="2" type="ORF">JCM19239_5113</name>
</gene>
<keyword evidence="2" id="KW-0560">Oxidoreductase</keyword>
<comment type="similarity">
    <text evidence="1">Belongs to the short-chain dehydrogenases/reductases (SDR) family.</text>
</comment>
<dbReference type="Pfam" id="PF00106">
    <property type="entry name" value="adh_short"/>
    <property type="match status" value="1"/>
</dbReference>
<evidence type="ECO:0000313" key="2">
    <source>
        <dbReference type="EMBL" id="GAL25223.1"/>
    </source>
</evidence>
<dbReference type="InterPro" id="IPR036291">
    <property type="entry name" value="NAD(P)-bd_dom_sf"/>
</dbReference>
<dbReference type="PANTHER" id="PTHR42879:SF2">
    <property type="entry name" value="3-OXOACYL-[ACYL-CARRIER-PROTEIN] REDUCTASE FABG"/>
    <property type="match status" value="1"/>
</dbReference>
<evidence type="ECO:0000256" key="1">
    <source>
        <dbReference type="ARBA" id="ARBA00006484"/>
    </source>
</evidence>
<dbReference type="Proteomes" id="UP000029223">
    <property type="component" value="Unassembled WGS sequence"/>
</dbReference>
<dbReference type="GO" id="GO:0008678">
    <property type="term" value="F:2-deoxy-D-gluconate 3-dehydrogenase activity"/>
    <property type="evidence" value="ECO:0007669"/>
    <property type="project" value="UniProtKB-EC"/>
</dbReference>
<dbReference type="InterPro" id="IPR050259">
    <property type="entry name" value="SDR"/>
</dbReference>
<dbReference type="PRINTS" id="PR00081">
    <property type="entry name" value="GDHRDH"/>
</dbReference>